<dbReference type="Gene3D" id="2.150.10.10">
    <property type="entry name" value="Serralysin-like metalloprotease, C-terminal"/>
    <property type="match status" value="3"/>
</dbReference>
<sequence>MPITGNGTPQAGLGGPAGYGEIMVPRSDDGSLRLDLSAVFEDGLNYFGVVYDARTLHANTNGTLTFLTPMAAYPTAGNRAAGYDVIAPYWGDADTRLDGEGRESGAIWVDIDPVSDVVTLTWDDVGVYRRNADATNLFQLQLFDRGGGDFDIVFRYGQIGWTIGTGQDDAGARAGLSSSRLSGAEWLFAVDNAAGLAQLPASPGNTGVAGLWIYEMRDGSVSGIGSYDGRVARGTGAAERLAGTERNDFLTGLGGQDTLRGLAGNDSLDGGTGDDLLQGDDGQDTLYGGDGRDTLIGGAGNDSLRAGDTGNDLRDLVYGGAGNDQIDGGYGNDELRGDAGNDTILGGYGVDEIIGGDGDDQLAGQTWSDAIFGGNGNDFINGGFGHDRVNGGAGADRFYHLGIANHGSDWIQDYTAAEGDVLVFGGSATATDFQVNYAATPDAGSAGAREAFVIYRPTGQILWALVDGEAQSEINLVLAGQIHDLLA</sequence>
<dbReference type="Proteomes" id="UP000187059">
    <property type="component" value="Plasmid pPABY6"/>
</dbReference>
<evidence type="ECO:0000256" key="6">
    <source>
        <dbReference type="ARBA" id="ARBA00023026"/>
    </source>
</evidence>
<dbReference type="InterPro" id="IPR003886">
    <property type="entry name" value="NIDO_dom"/>
</dbReference>
<evidence type="ECO:0000256" key="8">
    <source>
        <dbReference type="SAM" id="MobiDB-lite"/>
    </source>
</evidence>
<dbReference type="InterPro" id="IPR050557">
    <property type="entry name" value="RTX_toxin/Mannuronan_C5-epim"/>
</dbReference>
<evidence type="ECO:0000256" key="3">
    <source>
        <dbReference type="ARBA" id="ARBA00022525"/>
    </source>
</evidence>
<evidence type="ECO:0000256" key="1">
    <source>
        <dbReference type="ARBA" id="ARBA00004370"/>
    </source>
</evidence>
<dbReference type="GO" id="GO:0005576">
    <property type="term" value="C:extracellular region"/>
    <property type="evidence" value="ECO:0007669"/>
    <property type="project" value="UniProtKB-SubCell"/>
</dbReference>
<dbReference type="Pfam" id="PF06119">
    <property type="entry name" value="NIDO"/>
    <property type="match status" value="1"/>
</dbReference>
<geneLocation type="plasmid" evidence="11">
    <name>ppaby6</name>
</geneLocation>
<organism evidence="10 11">
    <name type="scientific">Salipiger abyssi</name>
    <dbReference type="NCBI Taxonomy" id="1250539"/>
    <lineage>
        <taxon>Bacteria</taxon>
        <taxon>Pseudomonadati</taxon>
        <taxon>Pseudomonadota</taxon>
        <taxon>Alphaproteobacteria</taxon>
        <taxon>Rhodobacterales</taxon>
        <taxon>Roseobacteraceae</taxon>
        <taxon>Salipiger</taxon>
    </lineage>
</organism>
<keyword evidence="3" id="KW-0964">Secreted</keyword>
<dbReference type="GO" id="GO:0016020">
    <property type="term" value="C:membrane"/>
    <property type="evidence" value="ECO:0007669"/>
    <property type="project" value="UniProtKB-SubCell"/>
</dbReference>
<evidence type="ECO:0000256" key="7">
    <source>
        <dbReference type="ARBA" id="ARBA00023136"/>
    </source>
</evidence>
<dbReference type="InterPro" id="IPR011049">
    <property type="entry name" value="Serralysin-like_metalloprot_C"/>
</dbReference>
<dbReference type="SUPFAM" id="SSF51120">
    <property type="entry name" value="beta-Roll"/>
    <property type="match status" value="2"/>
</dbReference>
<keyword evidence="6" id="KW-0843">Virulence</keyword>
<dbReference type="InterPro" id="IPR001343">
    <property type="entry name" value="Hemolysn_Ca-bd"/>
</dbReference>
<feature type="compositionally biased region" description="Low complexity" evidence="8">
    <location>
        <begin position="266"/>
        <end position="276"/>
    </location>
</feature>
<dbReference type="PRINTS" id="PR00313">
    <property type="entry name" value="CABNDNGRPT"/>
</dbReference>
<keyword evidence="11" id="KW-1185">Reference proteome</keyword>
<dbReference type="OrthoDB" id="9342475at2"/>
<keyword evidence="5" id="KW-0677">Repeat</keyword>
<feature type="region of interest" description="Disordered" evidence="8">
    <location>
        <begin position="261"/>
        <end position="290"/>
    </location>
</feature>
<name>A0A1P8V0Q5_9RHOB</name>
<keyword evidence="4" id="KW-0800">Toxin</keyword>
<dbReference type="InterPro" id="IPR018511">
    <property type="entry name" value="Hemolysin-typ_Ca-bd_CS"/>
</dbReference>
<dbReference type="KEGG" id="paby:Ga0080574_TMP4926"/>
<dbReference type="Pfam" id="PF00353">
    <property type="entry name" value="HemolysinCabind"/>
    <property type="match status" value="4"/>
</dbReference>
<evidence type="ECO:0000256" key="5">
    <source>
        <dbReference type="ARBA" id="ARBA00022737"/>
    </source>
</evidence>
<proteinExistence type="predicted"/>
<gene>
    <name evidence="10" type="ORF">Ga0080574_TMP4926</name>
</gene>
<comment type="subcellular location">
    <subcellularLocation>
        <location evidence="1">Membrane</location>
    </subcellularLocation>
    <subcellularLocation>
        <location evidence="2">Secreted</location>
    </subcellularLocation>
</comment>
<accession>A0A1P8V0Q5</accession>
<dbReference type="RefSeq" id="WP_076706156.1">
    <property type="nucleotide sequence ID" value="NZ_CP015094.1"/>
</dbReference>
<evidence type="ECO:0000313" key="11">
    <source>
        <dbReference type="Proteomes" id="UP000187059"/>
    </source>
</evidence>
<dbReference type="GO" id="GO:0007160">
    <property type="term" value="P:cell-matrix adhesion"/>
    <property type="evidence" value="ECO:0007669"/>
    <property type="project" value="InterPro"/>
</dbReference>
<keyword evidence="7" id="KW-0472">Membrane</keyword>
<keyword evidence="10" id="KW-0614">Plasmid</keyword>
<dbReference type="InterPro" id="IPR003995">
    <property type="entry name" value="RTX_toxin_determinant-A"/>
</dbReference>
<feature type="domain" description="NIDO" evidence="9">
    <location>
        <begin position="115"/>
        <end position="217"/>
    </location>
</feature>
<evidence type="ECO:0000313" key="10">
    <source>
        <dbReference type="EMBL" id="APZ55208.1"/>
    </source>
</evidence>
<dbReference type="PANTHER" id="PTHR38340">
    <property type="entry name" value="S-LAYER PROTEIN"/>
    <property type="match status" value="1"/>
</dbReference>
<reference evidence="10 11" key="1">
    <citation type="submission" date="2016-04" db="EMBL/GenBank/DDBJ databases">
        <title>Deep-sea bacteria in the southern Pacific.</title>
        <authorList>
            <person name="Tang K."/>
        </authorList>
    </citation>
    <scope>NUCLEOTIDE SEQUENCE [LARGE SCALE GENOMIC DNA]</scope>
    <source>
        <strain evidence="10 11">JLT2014</strain>
        <plasmid evidence="11">ppaby6</plasmid>
    </source>
</reference>
<evidence type="ECO:0000256" key="4">
    <source>
        <dbReference type="ARBA" id="ARBA00022656"/>
    </source>
</evidence>
<dbReference type="GO" id="GO:0005509">
    <property type="term" value="F:calcium ion binding"/>
    <property type="evidence" value="ECO:0007669"/>
    <property type="project" value="InterPro"/>
</dbReference>
<evidence type="ECO:0000259" key="9">
    <source>
        <dbReference type="Pfam" id="PF06119"/>
    </source>
</evidence>
<dbReference type="EMBL" id="CP015094">
    <property type="protein sequence ID" value="APZ55208.1"/>
    <property type="molecule type" value="Genomic_DNA"/>
</dbReference>
<evidence type="ECO:0000256" key="2">
    <source>
        <dbReference type="ARBA" id="ARBA00004613"/>
    </source>
</evidence>
<dbReference type="PRINTS" id="PR01488">
    <property type="entry name" value="RTXTOXINA"/>
</dbReference>
<dbReference type="GO" id="GO:0090729">
    <property type="term" value="F:toxin activity"/>
    <property type="evidence" value="ECO:0007669"/>
    <property type="project" value="UniProtKB-KW"/>
</dbReference>
<dbReference type="PROSITE" id="PS00330">
    <property type="entry name" value="HEMOLYSIN_CALCIUM"/>
    <property type="match status" value="4"/>
</dbReference>
<dbReference type="AlphaFoldDB" id="A0A1P8V0Q5"/>
<protein>
    <submittedName>
        <fullName evidence="10">Putative calcium-binding protein</fullName>
    </submittedName>
</protein>
<dbReference type="PANTHER" id="PTHR38340:SF1">
    <property type="entry name" value="S-LAYER PROTEIN"/>
    <property type="match status" value="1"/>
</dbReference>